<proteinExistence type="predicted"/>
<evidence type="ECO:0000313" key="4">
    <source>
        <dbReference type="Proteomes" id="UP000199339"/>
    </source>
</evidence>
<accession>A0A1I4T1I9</accession>
<dbReference type="Proteomes" id="UP000199339">
    <property type="component" value="Unassembled WGS sequence"/>
</dbReference>
<dbReference type="Pfam" id="PF07589">
    <property type="entry name" value="PEP-CTERM"/>
    <property type="match status" value="1"/>
</dbReference>
<evidence type="ECO:0000256" key="1">
    <source>
        <dbReference type="SAM" id="SignalP"/>
    </source>
</evidence>
<evidence type="ECO:0000259" key="2">
    <source>
        <dbReference type="Pfam" id="PF07589"/>
    </source>
</evidence>
<dbReference type="EMBL" id="FOUR01000002">
    <property type="protein sequence ID" value="SFM70440.1"/>
    <property type="molecule type" value="Genomic_DNA"/>
</dbReference>
<reference evidence="4" key="1">
    <citation type="submission" date="2016-10" db="EMBL/GenBank/DDBJ databases">
        <authorList>
            <person name="Varghese N."/>
            <person name="Submissions S."/>
        </authorList>
    </citation>
    <scope>NUCLEOTIDE SEQUENCE [LARGE SCALE GENOMIC DNA]</scope>
    <source>
        <strain evidence="4">CGMCC 1.6775</strain>
    </source>
</reference>
<dbReference type="InterPro" id="IPR013424">
    <property type="entry name" value="Ice-binding_C"/>
</dbReference>
<dbReference type="NCBIfam" id="NF038125">
    <property type="entry name" value="PEP_CTERM_THxN"/>
    <property type="match status" value="1"/>
</dbReference>
<keyword evidence="4" id="KW-1185">Reference proteome</keyword>
<feature type="chain" id="PRO_5011607157" evidence="1">
    <location>
        <begin position="27"/>
        <end position="271"/>
    </location>
</feature>
<organism evidence="3 4">
    <name type="scientific">Marinobacter pelagius</name>
    <dbReference type="NCBI Taxonomy" id="379482"/>
    <lineage>
        <taxon>Bacteria</taxon>
        <taxon>Pseudomonadati</taxon>
        <taxon>Pseudomonadota</taxon>
        <taxon>Gammaproteobacteria</taxon>
        <taxon>Pseudomonadales</taxon>
        <taxon>Marinobacteraceae</taxon>
        <taxon>Marinobacter</taxon>
    </lineage>
</organism>
<dbReference type="NCBIfam" id="TIGR02595">
    <property type="entry name" value="PEP_CTERM"/>
    <property type="match status" value="1"/>
</dbReference>
<dbReference type="OrthoDB" id="5787358at2"/>
<feature type="domain" description="Ice-binding protein C-terminal" evidence="2">
    <location>
        <begin position="244"/>
        <end position="265"/>
    </location>
</feature>
<name>A0A1I4T1I9_9GAMM</name>
<feature type="signal peptide" evidence="1">
    <location>
        <begin position="1"/>
        <end position="26"/>
    </location>
</feature>
<protein>
    <submittedName>
        <fullName evidence="3">PEP-CTERM protein-sorting domain-containing protein</fullName>
    </submittedName>
</protein>
<dbReference type="AlphaFoldDB" id="A0A1I4T1I9"/>
<gene>
    <name evidence="3" type="ORF">SAMN04487961_0948</name>
</gene>
<evidence type="ECO:0000313" key="3">
    <source>
        <dbReference type="EMBL" id="SFM70440.1"/>
    </source>
</evidence>
<sequence>MKISLKRALLPSLILPCVLGAQSASAVLITEWGYKVESEFSNWTQTEGLGTVDASDSNRTLSWGITDPQSSISITDVDDTGGLFTNGDAVDGGVFSHTNNVLDYRGAALASFDLTSTLTLTPAAPPGPGLPPTSTTFLSFFNESLNRSGTCVDDSVSTCDDIFTIDNFDALGAVPNGSGGFEFASSFVLDDYKYTVLLEVIGLSVLADDACKAAGADPGCVGLLTLEDQTNNFNTKFRITATEVPEPGTLALLGLGLAGLGLSRRKKAVRS</sequence>
<keyword evidence="1" id="KW-0732">Signal</keyword>
<dbReference type="RefSeq" id="WP_091999523.1">
    <property type="nucleotide sequence ID" value="NZ_FOUR01000002.1"/>
</dbReference>